<sequence>MTILMLNYFRNNNRLLLHGFPVGKVQCQGAGAVLNNDLLRLNFVLFLSLLEYDPFPGDRAPSSEISDTSAIFNAAVSGILRQTMRGKSLPRSVEFFRRCLQLLETGSVIGMDEIYAQDMSGMEKRPAQLEETNSYSS</sequence>
<protein>
    <submittedName>
        <fullName evidence="1">Uncharacterized protein</fullName>
    </submittedName>
</protein>
<evidence type="ECO:0000313" key="2">
    <source>
        <dbReference type="Proteomes" id="UP001651158"/>
    </source>
</evidence>
<gene>
    <name evidence="1" type="ORF">TcWFU_001835</name>
</gene>
<evidence type="ECO:0000313" key="1">
    <source>
        <dbReference type="EMBL" id="KAL5109856.1"/>
    </source>
</evidence>
<dbReference type="Proteomes" id="UP001651158">
    <property type="component" value="Unassembled WGS sequence"/>
</dbReference>
<comment type="caution">
    <text evidence="1">The sequence shown here is derived from an EMBL/GenBank/DDBJ whole genome shotgun (WGS) entry which is preliminary data.</text>
</comment>
<proteinExistence type="predicted"/>
<dbReference type="EMBL" id="JAKROA010000002">
    <property type="protein sequence ID" value="KAL5109856.1"/>
    <property type="molecule type" value="Genomic_DNA"/>
</dbReference>
<keyword evidence="2" id="KW-1185">Reference proteome</keyword>
<reference evidence="1 2" key="1">
    <citation type="journal article" date="2022" name="Front. Cell. Infect. Microbiol.">
        <title>The Genomes of Two Strains of Taenia crassiceps the Animal Model for the Study of Human Cysticercosis.</title>
        <authorList>
            <person name="Bobes R.J."/>
            <person name="Estrada K."/>
            <person name="Rios-Valencia D.G."/>
            <person name="Calderon-Gallegos A."/>
            <person name="de la Torre P."/>
            <person name="Carrero J.C."/>
            <person name="Sanchez-Flores A."/>
            <person name="Laclette J.P."/>
        </authorList>
    </citation>
    <scope>NUCLEOTIDE SEQUENCE [LARGE SCALE GENOMIC DNA]</scope>
    <source>
        <strain evidence="1">WFUcys</strain>
    </source>
</reference>
<accession>A0ABR4QJX3</accession>
<organism evidence="1 2">
    <name type="scientific">Taenia crassiceps</name>
    <dbReference type="NCBI Taxonomy" id="6207"/>
    <lineage>
        <taxon>Eukaryota</taxon>
        <taxon>Metazoa</taxon>
        <taxon>Spiralia</taxon>
        <taxon>Lophotrochozoa</taxon>
        <taxon>Platyhelminthes</taxon>
        <taxon>Cestoda</taxon>
        <taxon>Eucestoda</taxon>
        <taxon>Cyclophyllidea</taxon>
        <taxon>Taeniidae</taxon>
        <taxon>Taenia</taxon>
    </lineage>
</organism>
<name>A0ABR4QJX3_9CEST</name>